<feature type="transmembrane region" description="Helical" evidence="1">
    <location>
        <begin position="297"/>
        <end position="315"/>
    </location>
</feature>
<evidence type="ECO:0000313" key="3">
    <source>
        <dbReference type="Proteomes" id="UP000515928"/>
    </source>
</evidence>
<name>A0A7G9S1E7_9FIRM</name>
<feature type="transmembrane region" description="Helical" evidence="1">
    <location>
        <begin position="166"/>
        <end position="189"/>
    </location>
</feature>
<dbReference type="EMBL" id="CP060715">
    <property type="protein sequence ID" value="QNN61672.1"/>
    <property type="molecule type" value="Genomic_DNA"/>
</dbReference>
<dbReference type="Proteomes" id="UP000515928">
    <property type="component" value="Chromosome"/>
</dbReference>
<feature type="transmembrane region" description="Helical" evidence="1">
    <location>
        <begin position="21"/>
        <end position="39"/>
    </location>
</feature>
<evidence type="ECO:0000313" key="2">
    <source>
        <dbReference type="EMBL" id="QNN61672.1"/>
    </source>
</evidence>
<keyword evidence="1" id="KW-1133">Transmembrane helix</keyword>
<feature type="transmembrane region" description="Helical" evidence="1">
    <location>
        <begin position="136"/>
        <end position="154"/>
    </location>
</feature>
<feature type="transmembrane region" description="Helical" evidence="1">
    <location>
        <begin position="221"/>
        <end position="241"/>
    </location>
</feature>
<feature type="transmembrane region" description="Helical" evidence="1">
    <location>
        <begin position="327"/>
        <end position="346"/>
    </location>
</feature>
<dbReference type="RefSeq" id="WP_187534869.1">
    <property type="nucleotide sequence ID" value="NZ_CBCSHU010000036.1"/>
</dbReference>
<feature type="transmembrane region" description="Helical" evidence="1">
    <location>
        <begin position="94"/>
        <end position="116"/>
    </location>
</feature>
<protein>
    <submittedName>
        <fullName evidence="2">Uncharacterized protein</fullName>
    </submittedName>
</protein>
<organism evidence="2 3">
    <name type="scientific">Erysipelothrix inopinata</name>
    <dbReference type="NCBI Taxonomy" id="225084"/>
    <lineage>
        <taxon>Bacteria</taxon>
        <taxon>Bacillati</taxon>
        <taxon>Bacillota</taxon>
        <taxon>Erysipelotrichia</taxon>
        <taxon>Erysipelotrichales</taxon>
        <taxon>Erysipelotrichaceae</taxon>
        <taxon>Erysipelothrix</taxon>
    </lineage>
</organism>
<accession>A0A7G9S1E7</accession>
<gene>
    <name evidence="2" type="ORF">H9L01_04770</name>
</gene>
<proteinExistence type="predicted"/>
<reference evidence="2 3" key="1">
    <citation type="submission" date="2020-08" db="EMBL/GenBank/DDBJ databases">
        <title>Genome sequence of Erysipelothrix inopinata DSM 15511T.</title>
        <authorList>
            <person name="Hyun D.-W."/>
            <person name="Bae J.-W."/>
        </authorList>
    </citation>
    <scope>NUCLEOTIDE SEQUENCE [LARGE SCALE GENOMIC DNA]</scope>
    <source>
        <strain evidence="2 3">DSM 15511</strain>
    </source>
</reference>
<evidence type="ECO:0000256" key="1">
    <source>
        <dbReference type="SAM" id="Phobius"/>
    </source>
</evidence>
<keyword evidence="3" id="KW-1185">Reference proteome</keyword>
<feature type="transmembrane region" description="Helical" evidence="1">
    <location>
        <begin position="51"/>
        <end position="74"/>
    </location>
</feature>
<dbReference type="AlphaFoldDB" id="A0A7G9S1E7"/>
<feature type="transmembrane region" description="Helical" evidence="1">
    <location>
        <begin position="262"/>
        <end position="285"/>
    </location>
</feature>
<keyword evidence="1" id="KW-0472">Membrane</keyword>
<dbReference type="KEGG" id="eio:H9L01_04770"/>
<sequence>MKNFKIIHPINKNEYKSIIKKNWFLPLIVLAITIYFGPVKSIPAGYNPKMFYNPIIDFIEVSGFIIALGTIYVVKSFLKSSEEANDMTIGKTAFVTHAAACFMLLVLPAVISYTIVLFTNTMMFGLGSVPGALSRLLVVSIILYSVILITNWVVVNTGSVFESIFYTLLILVTPFLIYDAISLLFLAMVPGFSVFRQSEVLGLISPIAAGAYVNESGVHRYGVEFFASYWFIINILFTNYLGKKFEKRTTFYERNKYTNNRFKQVVSISITAMVLVYLTMFKMGVQEQFQNFLDWKVLLLPLLIGLVLYFILFMIQNRKIGKFQDFFVTYTVISVITLVVCSLVFFTKGMGFSDDLPKTSNVSHVSIVAALGQEYDPFTVFEIYPYIRITNPQTIDEIIKFHRDVIQDIEINGQNDNLKSGSMLDITYYMKEGEKVNRNYFIPEDIYTRLRFILGDLDVAMQSQPIFLNDMVSIFAYNDVFTESQDLMNYKDQFIEAYRKDLTEMAPQDRYDNGTQIKYNIIYTMDFVRYIDEYGNYQVNKLEHPTPQQIVIDDRYVNTVKLINSLNLDTVKTEPEYILIDKNIEENSRLKDGRVKLVHTLNLRNELLMNGNYSFGEIELYSGHLKNTAYDNSEYSKLVIRLKNQGTTIRTVLPIID</sequence>
<keyword evidence="1" id="KW-0812">Transmembrane</keyword>